<dbReference type="Pfam" id="PF07611">
    <property type="entry name" value="DUF1574"/>
    <property type="match status" value="1"/>
</dbReference>
<dbReference type="AlphaFoldDB" id="A0A2P2DXN8"/>
<keyword evidence="1" id="KW-1133">Transmembrane helix</keyword>
<evidence type="ECO:0000313" key="2">
    <source>
        <dbReference type="EMBL" id="GBF49366.1"/>
    </source>
</evidence>
<keyword evidence="1" id="KW-0472">Membrane</keyword>
<protein>
    <recommendedName>
        <fullName evidence="4">PF07611 family protein</fullName>
    </recommendedName>
</protein>
<evidence type="ECO:0000256" key="1">
    <source>
        <dbReference type="SAM" id="Phobius"/>
    </source>
</evidence>
<feature type="transmembrane region" description="Helical" evidence="1">
    <location>
        <begin position="7"/>
        <end position="29"/>
    </location>
</feature>
<gene>
    <name evidence="2" type="ORF">LPTSP4_08770</name>
</gene>
<proteinExistence type="predicted"/>
<dbReference type="OrthoDB" id="316806at2"/>
<dbReference type="InterPro" id="IPR011468">
    <property type="entry name" value="DUF1574"/>
</dbReference>
<keyword evidence="3" id="KW-1185">Reference proteome</keyword>
<evidence type="ECO:0008006" key="4">
    <source>
        <dbReference type="Google" id="ProtNLM"/>
    </source>
</evidence>
<evidence type="ECO:0000313" key="3">
    <source>
        <dbReference type="Proteomes" id="UP000245133"/>
    </source>
</evidence>
<reference evidence="2 3" key="1">
    <citation type="submission" date="2018-02" db="EMBL/GenBank/DDBJ databases">
        <title>Novel Leptospira species isolated from soil and water in Japan.</title>
        <authorList>
            <person name="Nakao R."/>
            <person name="Masuzawa T."/>
        </authorList>
    </citation>
    <scope>NUCLEOTIDE SEQUENCE [LARGE SCALE GENOMIC DNA]</scope>
    <source>
        <strain evidence="2 3">YH101</strain>
    </source>
</reference>
<dbReference type="EMBL" id="BFBB01000003">
    <property type="protein sequence ID" value="GBF49366.1"/>
    <property type="molecule type" value="Genomic_DNA"/>
</dbReference>
<sequence>MTKRTFLFYPLIVLICILILDKIFLLPIFHTDFLQAGNSVFYAQRNHQIERLVQDTELSKKKLALVFGDSRSYPFSEKGIPEKLQKDWTLYNFSGPQAVPMYSYFMFRKILDTGNVTPSLVILSLSPEAFDDSKGFINSPFLRLYCKSDCIKEIWDDLDWRVKYDFILDKVFAIRSIEPNFGLFFSRLKSKKLNEYTPTYNKEYQLINYGKGEYLVYATNVNPTEKLEKDTRRVSSIYMKSFQVSQSQLKYTEKFLELAKAKKIKVILFWPKVYPKYFESYVKFRVEEEWWNKILEINSRFGMPTMNMNREDSCDLFNDASHQSVFCYLEHMKRIWSEHAP</sequence>
<accession>A0A2P2DXN8</accession>
<organism evidence="2 3">
    <name type="scientific">Leptospira ryugenii</name>
    <dbReference type="NCBI Taxonomy" id="1917863"/>
    <lineage>
        <taxon>Bacteria</taxon>
        <taxon>Pseudomonadati</taxon>
        <taxon>Spirochaetota</taxon>
        <taxon>Spirochaetia</taxon>
        <taxon>Leptospirales</taxon>
        <taxon>Leptospiraceae</taxon>
        <taxon>Leptospira</taxon>
    </lineage>
</organism>
<comment type="caution">
    <text evidence="2">The sequence shown here is derived from an EMBL/GenBank/DDBJ whole genome shotgun (WGS) entry which is preliminary data.</text>
</comment>
<name>A0A2P2DXN8_9LEPT</name>
<keyword evidence="1" id="KW-0812">Transmembrane</keyword>
<dbReference type="Proteomes" id="UP000245133">
    <property type="component" value="Unassembled WGS sequence"/>
</dbReference>
<dbReference type="RefSeq" id="WP_108975619.1">
    <property type="nucleotide sequence ID" value="NZ_BFBB01000003.1"/>
</dbReference>